<protein>
    <submittedName>
        <fullName evidence="2">Cas4 exonuclease</fullName>
    </submittedName>
</protein>
<dbReference type="InterPro" id="IPR038726">
    <property type="entry name" value="PDDEXK_AddAB-type"/>
</dbReference>
<keyword evidence="2" id="KW-0378">Hydrolase</keyword>
<dbReference type="KEGG" id="vg:26625572"/>
<sequence>MTDTRKHRSVSQLKQYERCPYSYKLARVDKVWQRPAAWLPQGSAVHTVLEEYRRRELDGDPMSLEEAQEMFKEEYAKEVSQYTDVTPNFDWWFRSGRYDGASDLERRWHIGLEQIEKFFAWTEGHPEEVIWIAPDGTPGIELGFDIDLDGVLVRGYIDAVLRDSDGNVIVRDYKTGNTPGDDFQLGVYSVALAETYGIEPPQIGDYYMAGKKGVKGKPTYPYDLGEWPRERVAEKFRELEENIAAERFDPDPEPDKCAFCDVSYHCPFAMG</sequence>
<proteinExistence type="predicted"/>
<accession>A0A088FWB9</accession>
<dbReference type="RefSeq" id="YP_009198502.1">
    <property type="nucleotide sequence ID" value="NC_028798.1"/>
</dbReference>
<dbReference type="Gene3D" id="3.90.320.10">
    <property type="match status" value="1"/>
</dbReference>
<dbReference type="OrthoDB" id="4950at10239"/>
<keyword evidence="2" id="KW-0269">Exonuclease</keyword>
<name>A0A088FWB9_9CAUD</name>
<dbReference type="Proteomes" id="UP000029346">
    <property type="component" value="Segment"/>
</dbReference>
<dbReference type="EMBL" id="KM233454">
    <property type="protein sequence ID" value="AIM51127.1"/>
    <property type="molecule type" value="Genomic_DNA"/>
</dbReference>
<dbReference type="InterPro" id="IPR011335">
    <property type="entry name" value="Restrct_endonuc-II-like"/>
</dbReference>
<dbReference type="GO" id="GO:0004527">
    <property type="term" value="F:exonuclease activity"/>
    <property type="evidence" value="ECO:0007669"/>
    <property type="project" value="UniProtKB-KW"/>
</dbReference>
<reference evidence="2 3" key="1">
    <citation type="submission" date="2014-07" db="EMBL/GenBank/DDBJ databases">
        <authorList>
            <person name="Barna A.M."/>
            <person name="Butterbrodt E.W."/>
            <person name="Cole K.D."/>
            <person name="Kelling B.L."/>
            <person name="Kponou M.-M.Y."/>
            <person name="Mack M.A."/>
            <person name="Mohn T.C."/>
            <person name="Neisius C."/>
            <person name="Nolting E.C."/>
            <person name="Pumper S.J."/>
            <person name="Schmidt M.E."/>
            <person name="Sirek E."/>
            <person name="Sorge E.L."/>
            <person name="Wilson R.K."/>
            <person name="Bonilla J.A."/>
            <person name="Klyczek K."/>
            <person name="Mogen K.L."/>
            <person name="Serrano M.G."/>
            <person name="Buck G."/>
            <person name="Lee V."/>
            <person name="Wang Y."/>
            <person name="Carvalho R."/>
            <person name="Voegtly L."/>
            <person name="Shi R."/>
            <person name="Duckworth R."/>
            <person name="Johnson A."/>
            <person name="Loviza R."/>
            <person name="Walstead R."/>
            <person name="Shah Z."/>
            <person name="Kiflezghi M."/>
            <person name="Wade K."/>
            <person name="Anders K.R."/>
            <person name="Braun M.A."/>
            <person name="Delesalle V.A."/>
            <person name="Hughes L.E."/>
            <person name="Ware V.C."/>
            <person name="Bradley K.W."/>
            <person name="Barker L.P."/>
            <person name="Asai D.J."/>
            <person name="Bowman C.A."/>
            <person name="Russell D.A."/>
            <person name="Pope W.H."/>
            <person name="Jacobs-Sera D."/>
            <person name="Hendrix R.W."/>
            <person name="Hatfull G.F."/>
        </authorList>
    </citation>
    <scope>NUCLEOTIDE SEQUENCE [LARGE SCALE GENOMIC DNA]</scope>
</reference>
<evidence type="ECO:0000313" key="2">
    <source>
        <dbReference type="EMBL" id="AIM51127.1"/>
    </source>
</evidence>
<dbReference type="InterPro" id="IPR011604">
    <property type="entry name" value="PDDEXK-like_dom_sf"/>
</dbReference>
<evidence type="ECO:0000259" key="1">
    <source>
        <dbReference type="Pfam" id="PF12705"/>
    </source>
</evidence>
<gene>
    <name evidence="2" type="ORF">PBI_MARQUARDT_77</name>
</gene>
<feature type="domain" description="PD-(D/E)XK endonuclease-like" evidence="1">
    <location>
        <begin position="9"/>
        <end position="267"/>
    </location>
</feature>
<keyword evidence="2" id="KW-0540">Nuclease</keyword>
<dbReference type="GeneID" id="26625572"/>
<organism evidence="2 3">
    <name type="scientific">Mycobacterium phage MarQuardt</name>
    <dbReference type="NCBI Taxonomy" id="1527516"/>
    <lineage>
        <taxon>Viruses</taxon>
        <taxon>Duplodnaviria</taxon>
        <taxon>Heunggongvirae</taxon>
        <taxon>Uroviricota</taxon>
        <taxon>Caudoviricetes</taxon>
        <taxon>Microwolfvirus</taxon>
        <taxon>Microwolfvirus JHC117</taxon>
    </lineage>
</organism>
<dbReference type="Pfam" id="PF12705">
    <property type="entry name" value="PDDEXK_1"/>
    <property type="match status" value="1"/>
</dbReference>
<dbReference type="SUPFAM" id="SSF52980">
    <property type="entry name" value="Restriction endonuclease-like"/>
    <property type="match status" value="1"/>
</dbReference>
<evidence type="ECO:0000313" key="3">
    <source>
        <dbReference type="Proteomes" id="UP000029346"/>
    </source>
</evidence>